<dbReference type="Proteomes" id="UP000013996">
    <property type="component" value="Unassembled WGS sequence"/>
</dbReference>
<protein>
    <submittedName>
        <fullName evidence="2">Uncharacterized protein</fullName>
    </submittedName>
</protein>
<evidence type="ECO:0000313" key="2">
    <source>
        <dbReference type="EMBL" id="EOQ88676.1"/>
    </source>
</evidence>
<proteinExistence type="predicted"/>
<dbReference type="InterPro" id="IPR036709">
    <property type="entry name" value="Autotransporte_beta_dom_sf"/>
</dbReference>
<name>A0A5E8HFB2_9LEPT</name>
<keyword evidence="1" id="KW-1133">Transmembrane helix</keyword>
<feature type="transmembrane region" description="Helical" evidence="1">
    <location>
        <begin position="12"/>
        <end position="34"/>
    </location>
</feature>
<organism evidence="2 3">
    <name type="scientific">Leptospira yanagawae serovar Saopaulo str. Sao Paulo = ATCC 700523</name>
    <dbReference type="NCBI Taxonomy" id="1249483"/>
    <lineage>
        <taxon>Bacteria</taxon>
        <taxon>Pseudomonadati</taxon>
        <taxon>Spirochaetota</taxon>
        <taxon>Spirochaetia</taxon>
        <taxon>Leptospirales</taxon>
        <taxon>Leptospiraceae</taxon>
        <taxon>Leptospira</taxon>
    </lineage>
</organism>
<dbReference type="NCBIfam" id="NF047512">
    <property type="entry name" value="LIC_11975_fam"/>
    <property type="match status" value="1"/>
</dbReference>
<keyword evidence="1" id="KW-0812">Transmembrane</keyword>
<gene>
    <name evidence="2" type="ORF">LEP1GSC202_2682</name>
</gene>
<dbReference type="STRING" id="1249483.LEP1GSC202_2682"/>
<sequence>MKLHFAKMKFFSLYKSPLFYSLIFLFQIFIPLFFPKGIELNAQVLCSGGECSNIPTEYQLLGNFAEPVLGRIYTNGFLRSMGENAVLQNINSNQSGGQNVSSYRVGLGYTVSQGQEKARDFYYENSELRTLPKQGAAASPAVSMTANLSEWFSNESAKRWNVTTHFFPYEFNEANIPFVKIRNTEVRGKIANYGIMFRYFPESSGFSFGLGAFQTNQDLYLSSYDRRPTQFRIDGDKRRWLGINDLYYQSRITSISADLKYNWTLGFLSITPGIGLSYNHGYTAIQVSRYAFISTETNPDDFASLPSVIGIRLATRYDQRSSFGYGSLGFRFGIGKVNVTTEFMAGREMQSANLSLNYQF</sequence>
<dbReference type="RefSeq" id="WP_015677750.1">
    <property type="nucleotide sequence ID" value="NZ_AOGX02000016.1"/>
</dbReference>
<accession>A0A5E8HFB2</accession>
<dbReference type="AlphaFoldDB" id="A0A5E8HFB2"/>
<dbReference type="EMBL" id="AOGX02000016">
    <property type="protein sequence ID" value="EOQ88676.1"/>
    <property type="molecule type" value="Genomic_DNA"/>
</dbReference>
<evidence type="ECO:0000313" key="3">
    <source>
        <dbReference type="Proteomes" id="UP000013996"/>
    </source>
</evidence>
<dbReference type="InterPro" id="IPR058232">
    <property type="entry name" value="Lsa36-like"/>
</dbReference>
<keyword evidence="1" id="KW-0472">Membrane</keyword>
<comment type="caution">
    <text evidence="2">The sequence shown here is derived from an EMBL/GenBank/DDBJ whole genome shotgun (WGS) entry which is preliminary data.</text>
</comment>
<dbReference type="SUPFAM" id="SSF103515">
    <property type="entry name" value="Autotransporter"/>
    <property type="match status" value="1"/>
</dbReference>
<reference evidence="2 3" key="1">
    <citation type="submission" date="2013-04" db="EMBL/GenBank/DDBJ databases">
        <authorList>
            <person name="Harkins D.M."/>
            <person name="Durkin A.S."/>
            <person name="Brinkac L.M."/>
            <person name="Haft D.H."/>
            <person name="Selengut J.D."/>
            <person name="Sanka R."/>
            <person name="DePew J."/>
            <person name="Purushe J."/>
            <person name="Hartskeerl R.A."/>
            <person name="Ahmed A."/>
            <person name="van der Linden H."/>
            <person name="Goris M.G.A."/>
            <person name="Vinetz J.M."/>
            <person name="Sutton G.G."/>
            <person name="Nierman W.C."/>
            <person name="Fouts D.E."/>
        </authorList>
    </citation>
    <scope>NUCLEOTIDE SEQUENCE [LARGE SCALE GENOMIC DNA]</scope>
    <source>
        <strain evidence="2 3">Sao Paulo</strain>
    </source>
</reference>
<evidence type="ECO:0000256" key="1">
    <source>
        <dbReference type="SAM" id="Phobius"/>
    </source>
</evidence>